<organism evidence="1 2">
    <name type="scientific">Ilyodon furcidens</name>
    <name type="common">goldbreast splitfin</name>
    <dbReference type="NCBI Taxonomy" id="33524"/>
    <lineage>
        <taxon>Eukaryota</taxon>
        <taxon>Metazoa</taxon>
        <taxon>Chordata</taxon>
        <taxon>Craniata</taxon>
        <taxon>Vertebrata</taxon>
        <taxon>Euteleostomi</taxon>
        <taxon>Actinopterygii</taxon>
        <taxon>Neopterygii</taxon>
        <taxon>Teleostei</taxon>
        <taxon>Neoteleostei</taxon>
        <taxon>Acanthomorphata</taxon>
        <taxon>Ovalentaria</taxon>
        <taxon>Atherinomorphae</taxon>
        <taxon>Cyprinodontiformes</taxon>
        <taxon>Goodeidae</taxon>
        <taxon>Ilyodon</taxon>
    </lineage>
</organism>
<evidence type="ECO:0000313" key="2">
    <source>
        <dbReference type="Proteomes" id="UP001482620"/>
    </source>
</evidence>
<accession>A0ABV0TCP1</accession>
<reference evidence="1 2" key="1">
    <citation type="submission" date="2021-06" db="EMBL/GenBank/DDBJ databases">
        <authorList>
            <person name="Palmer J.M."/>
        </authorList>
    </citation>
    <scope>NUCLEOTIDE SEQUENCE [LARGE SCALE GENOMIC DNA]</scope>
    <source>
        <strain evidence="2">if_2019</strain>
        <tissue evidence="1">Muscle</tissue>
    </source>
</reference>
<dbReference type="Proteomes" id="UP001482620">
    <property type="component" value="Unassembled WGS sequence"/>
</dbReference>
<comment type="caution">
    <text evidence="1">The sequence shown here is derived from an EMBL/GenBank/DDBJ whole genome shotgun (WGS) entry which is preliminary data.</text>
</comment>
<keyword evidence="2" id="KW-1185">Reference proteome</keyword>
<protein>
    <submittedName>
        <fullName evidence="1">Uncharacterized protein</fullName>
    </submittedName>
</protein>
<name>A0ABV0TCP1_9TELE</name>
<gene>
    <name evidence="1" type="ORF">ILYODFUR_018844</name>
</gene>
<dbReference type="EMBL" id="JAHRIQ010025023">
    <property type="protein sequence ID" value="MEQ2229448.1"/>
    <property type="molecule type" value="Genomic_DNA"/>
</dbReference>
<proteinExistence type="predicted"/>
<sequence>MPIQYDASSNMAVLVYRSKLCSREFTAETLPLKRRVEWFSQPDGRKKGTATQHVTLCAVRPGQQNEPPHPTAMEVRCKITFCLPTRGCFPSTPRTISLQHGSHKR</sequence>
<evidence type="ECO:0000313" key="1">
    <source>
        <dbReference type="EMBL" id="MEQ2229448.1"/>
    </source>
</evidence>